<evidence type="ECO:0000313" key="1">
    <source>
        <dbReference type="EMBL" id="CEK61920.1"/>
    </source>
</evidence>
<gene>
    <name evidence="1" type="primary">ORF43673</name>
</gene>
<accession>A0A0B6Z2L5</accession>
<dbReference type="AlphaFoldDB" id="A0A0B6Z2L5"/>
<sequence>MLTSAATEAVSSSSWPDVSQDYIHFIVNQKPCRRLSEIYHDKYGVREQLYGTVL</sequence>
<protein>
    <submittedName>
        <fullName evidence="1">Uncharacterized protein</fullName>
    </submittedName>
</protein>
<organism evidence="1">
    <name type="scientific">Arion vulgaris</name>
    <dbReference type="NCBI Taxonomy" id="1028688"/>
    <lineage>
        <taxon>Eukaryota</taxon>
        <taxon>Metazoa</taxon>
        <taxon>Spiralia</taxon>
        <taxon>Lophotrochozoa</taxon>
        <taxon>Mollusca</taxon>
        <taxon>Gastropoda</taxon>
        <taxon>Heterobranchia</taxon>
        <taxon>Euthyneura</taxon>
        <taxon>Panpulmonata</taxon>
        <taxon>Eupulmonata</taxon>
        <taxon>Stylommatophora</taxon>
        <taxon>Helicina</taxon>
        <taxon>Arionoidea</taxon>
        <taxon>Arionidae</taxon>
        <taxon>Arion</taxon>
    </lineage>
</organism>
<proteinExistence type="predicted"/>
<dbReference type="EMBL" id="HACG01015055">
    <property type="protein sequence ID" value="CEK61920.1"/>
    <property type="molecule type" value="Transcribed_RNA"/>
</dbReference>
<name>A0A0B6Z2L5_9EUPU</name>
<reference evidence="1" key="1">
    <citation type="submission" date="2014-12" db="EMBL/GenBank/DDBJ databases">
        <title>Insight into the proteome of Arion vulgaris.</title>
        <authorList>
            <person name="Aradska J."/>
            <person name="Bulat T."/>
            <person name="Smidak R."/>
            <person name="Sarate P."/>
            <person name="Gangsoo J."/>
            <person name="Sialana F."/>
            <person name="Bilban M."/>
            <person name="Lubec G."/>
        </authorList>
    </citation>
    <scope>NUCLEOTIDE SEQUENCE</scope>
    <source>
        <tissue evidence="1">Skin</tissue>
    </source>
</reference>